<feature type="domain" description="Methyltransferase" evidence="3">
    <location>
        <begin position="41"/>
        <end position="139"/>
    </location>
</feature>
<reference evidence="4 5" key="1">
    <citation type="journal article" date="2015" name="Nature">
        <title>rRNA introns, odd ribosomes, and small enigmatic genomes across a large radiation of phyla.</title>
        <authorList>
            <person name="Brown C.T."/>
            <person name="Hug L.A."/>
            <person name="Thomas B.C."/>
            <person name="Sharon I."/>
            <person name="Castelle C.J."/>
            <person name="Singh A."/>
            <person name="Wilkins M.J."/>
            <person name="Williams K.H."/>
            <person name="Banfield J.F."/>
        </authorList>
    </citation>
    <scope>NUCLEOTIDE SEQUENCE [LARGE SCALE GENOMIC DNA]</scope>
</reference>
<dbReference type="PANTHER" id="PTHR43861:SF1">
    <property type="entry name" value="TRANS-ACONITATE 2-METHYLTRANSFERASE"/>
    <property type="match status" value="1"/>
</dbReference>
<dbReference type="GO" id="GO:0032259">
    <property type="term" value="P:methylation"/>
    <property type="evidence" value="ECO:0007669"/>
    <property type="project" value="UniProtKB-KW"/>
</dbReference>
<evidence type="ECO:0000256" key="2">
    <source>
        <dbReference type="ARBA" id="ARBA00022679"/>
    </source>
</evidence>
<evidence type="ECO:0000313" key="4">
    <source>
        <dbReference type="EMBL" id="KKQ43866.1"/>
    </source>
</evidence>
<dbReference type="GO" id="GO:0008168">
    <property type="term" value="F:methyltransferase activity"/>
    <property type="evidence" value="ECO:0007669"/>
    <property type="project" value="UniProtKB-KW"/>
</dbReference>
<evidence type="ECO:0000313" key="5">
    <source>
        <dbReference type="Proteomes" id="UP000034603"/>
    </source>
</evidence>
<dbReference type="PANTHER" id="PTHR43861">
    <property type="entry name" value="TRANS-ACONITATE 2-METHYLTRANSFERASE-RELATED"/>
    <property type="match status" value="1"/>
</dbReference>
<dbReference type="CDD" id="cd02440">
    <property type="entry name" value="AdoMet_MTases"/>
    <property type="match status" value="1"/>
</dbReference>
<organism evidence="4 5">
    <name type="scientific">Candidatus Woesebacteria bacterium GW2011_GWA1_37_8</name>
    <dbReference type="NCBI Taxonomy" id="1618546"/>
    <lineage>
        <taxon>Bacteria</taxon>
        <taxon>Candidatus Woeseibacteriota</taxon>
    </lineage>
</organism>
<dbReference type="EMBL" id="LBTR01000040">
    <property type="protein sequence ID" value="KKQ43866.1"/>
    <property type="molecule type" value="Genomic_DNA"/>
</dbReference>
<comment type="caution">
    <text evidence="4">The sequence shown here is derived from an EMBL/GenBank/DDBJ whole genome shotgun (WGS) entry which is preliminary data.</text>
</comment>
<evidence type="ECO:0000259" key="3">
    <source>
        <dbReference type="Pfam" id="PF13649"/>
    </source>
</evidence>
<dbReference type="Gene3D" id="3.40.50.150">
    <property type="entry name" value="Vaccinia Virus protein VP39"/>
    <property type="match status" value="1"/>
</dbReference>
<keyword evidence="2 4" id="KW-0808">Transferase</keyword>
<evidence type="ECO:0000256" key="1">
    <source>
        <dbReference type="ARBA" id="ARBA00022603"/>
    </source>
</evidence>
<dbReference type="InterPro" id="IPR041698">
    <property type="entry name" value="Methyltransf_25"/>
</dbReference>
<dbReference type="SUPFAM" id="SSF53335">
    <property type="entry name" value="S-adenosyl-L-methionine-dependent methyltransferases"/>
    <property type="match status" value="1"/>
</dbReference>
<name>A0A0G0KTG9_9BACT</name>
<dbReference type="Pfam" id="PF13649">
    <property type="entry name" value="Methyltransf_25"/>
    <property type="match status" value="1"/>
</dbReference>
<dbReference type="AlphaFoldDB" id="A0A0G0KTG9"/>
<dbReference type="Proteomes" id="UP000034603">
    <property type="component" value="Unassembled WGS sequence"/>
</dbReference>
<proteinExistence type="predicted"/>
<gene>
    <name evidence="4" type="ORF">US62_C0040G0010</name>
</gene>
<sequence length="229" mass="25525">MSFEKDSKVWDLYHQKTATGGLIVSKYAQEKEALFPRNSVIIDLGGGVGADAMYFLEKGHSVIILDISQYALGIAMANAKKKGFESKLIIKQVDFSLHRIPLKPATVDIAYSRLSLNYFDKSETALLLQDIFTILKPGGKAFLTFKSPDEVEEIQYLRKHATLLEENVFIDNGQIRSRFSISQLEQILKAAGIVGFEVNPYSEGVGNDVAGTQRQIVYNEVLFTKPNIS</sequence>
<accession>A0A0G0KTG9</accession>
<dbReference type="InterPro" id="IPR029063">
    <property type="entry name" value="SAM-dependent_MTases_sf"/>
</dbReference>
<keyword evidence="1 4" id="KW-0489">Methyltransferase</keyword>
<protein>
    <submittedName>
        <fullName evidence="4">Methyltransferase type 12</fullName>
    </submittedName>
</protein>